<evidence type="ECO:0000313" key="10">
    <source>
        <dbReference type="Proteomes" id="UP000502041"/>
    </source>
</evidence>
<dbReference type="GO" id="GO:0005886">
    <property type="term" value="C:plasma membrane"/>
    <property type="evidence" value="ECO:0007669"/>
    <property type="project" value="UniProtKB-SubCell"/>
</dbReference>
<evidence type="ECO:0000256" key="6">
    <source>
        <dbReference type="ARBA" id="ARBA00022989"/>
    </source>
</evidence>
<dbReference type="RefSeq" id="WP_168920723.1">
    <property type="nucleotide sequence ID" value="NZ_CP051461.1"/>
</dbReference>
<evidence type="ECO:0000313" key="9">
    <source>
        <dbReference type="EMBL" id="QJC54782.1"/>
    </source>
</evidence>
<sequence>MGMLDWRVKSSDVLAQGGVIAPDERLPWPQTTLMGVQHVIAMFGSTVLAPILMGFDPNIAILMSGIGTLIFFAMTGGKVPSYLGSSFAFIGVVIAATAYAGKGPNANLGLALGGIIACGLVYFLVGLLVQLIGTGWIEKRMPPVVTGSVVAVIGLNLASIPVKNMAASNFDSWMQVLTFVSVALVAVMTRGMLQRLLILVGLIVSSLLYAVLTNGLGFGKPMDLSGIANAAWLGLPALRAPEFSANAMLLIVPVVIILVAENLGHIKAVTAMTGKNLDQYMGRAFMGDGIATMVSGAAGGTGVTTYAENIGVMAATKIYSTAVFAVAALIAIVLGFSPKFGALIQAIPLPVMGGVSIVVFGLIAVAGAKIWVDNKVDFSVNKNLLVAAITLVLGTADFTLRFGQFALGGIGTATFGAILLWALLDRKT</sequence>
<comment type="subcellular location">
    <subcellularLocation>
        <location evidence="1">Cell membrane</location>
        <topology evidence="1">Multi-pass membrane protein</topology>
    </subcellularLocation>
</comment>
<keyword evidence="10" id="KW-1185">Reference proteome</keyword>
<evidence type="ECO:0000256" key="8">
    <source>
        <dbReference type="SAM" id="Phobius"/>
    </source>
</evidence>
<feature type="transmembrane region" description="Helical" evidence="8">
    <location>
        <begin position="33"/>
        <end position="53"/>
    </location>
</feature>
<evidence type="ECO:0000256" key="3">
    <source>
        <dbReference type="ARBA" id="ARBA00022448"/>
    </source>
</evidence>
<comment type="similarity">
    <text evidence="2">Belongs to the nucleobase:cation symporter-2 (NCS2) (TC 2.A.40) family.</text>
</comment>
<feature type="transmembrane region" description="Helical" evidence="8">
    <location>
        <begin position="172"/>
        <end position="189"/>
    </location>
</feature>
<evidence type="ECO:0000256" key="7">
    <source>
        <dbReference type="ARBA" id="ARBA00023136"/>
    </source>
</evidence>
<dbReference type="Proteomes" id="UP000502041">
    <property type="component" value="Chromosome"/>
</dbReference>
<dbReference type="InterPro" id="IPR006042">
    <property type="entry name" value="Xan_ur_permease"/>
</dbReference>
<feature type="transmembrane region" description="Helical" evidence="8">
    <location>
        <begin position="243"/>
        <end position="264"/>
    </location>
</feature>
<evidence type="ECO:0000256" key="4">
    <source>
        <dbReference type="ARBA" id="ARBA00022475"/>
    </source>
</evidence>
<feature type="transmembrane region" description="Helical" evidence="8">
    <location>
        <begin position="106"/>
        <end position="129"/>
    </location>
</feature>
<keyword evidence="5 8" id="KW-0812">Transmembrane</keyword>
<feature type="transmembrane region" description="Helical" evidence="8">
    <location>
        <begin position="196"/>
        <end position="216"/>
    </location>
</feature>
<dbReference type="PROSITE" id="PS01116">
    <property type="entry name" value="XANTH_URACIL_PERMASE"/>
    <property type="match status" value="1"/>
</dbReference>
<dbReference type="KEGG" id="pvac:HC248_00044"/>
<dbReference type="PANTHER" id="PTHR42810:SF4">
    <property type="entry name" value="URIC ACID TRANSPORTER UACT"/>
    <property type="match status" value="1"/>
</dbReference>
<dbReference type="PANTHER" id="PTHR42810">
    <property type="entry name" value="PURINE PERMEASE C1399.01C-RELATED"/>
    <property type="match status" value="1"/>
</dbReference>
<keyword evidence="3" id="KW-0813">Transport</keyword>
<organism evidence="9 10">
    <name type="scientific">Polaromonas vacuolata</name>
    <dbReference type="NCBI Taxonomy" id="37448"/>
    <lineage>
        <taxon>Bacteria</taxon>
        <taxon>Pseudomonadati</taxon>
        <taxon>Pseudomonadota</taxon>
        <taxon>Betaproteobacteria</taxon>
        <taxon>Burkholderiales</taxon>
        <taxon>Comamonadaceae</taxon>
        <taxon>Polaromonas</taxon>
    </lineage>
</organism>
<name>A0A6H2H4I0_9BURK</name>
<evidence type="ECO:0000256" key="5">
    <source>
        <dbReference type="ARBA" id="ARBA00022692"/>
    </source>
</evidence>
<feature type="transmembrane region" description="Helical" evidence="8">
    <location>
        <begin position="318"/>
        <end position="337"/>
    </location>
</feature>
<protein>
    <submittedName>
        <fullName evidence="9">Pyrimidine permease RutG</fullName>
    </submittedName>
</protein>
<dbReference type="GO" id="GO:0042907">
    <property type="term" value="F:xanthine transmembrane transporter activity"/>
    <property type="evidence" value="ECO:0007669"/>
    <property type="project" value="TreeGrafter"/>
</dbReference>
<dbReference type="InterPro" id="IPR006043">
    <property type="entry name" value="NCS2"/>
</dbReference>
<dbReference type="NCBIfam" id="TIGR00801">
    <property type="entry name" value="ncs2"/>
    <property type="match status" value="1"/>
</dbReference>
<dbReference type="Pfam" id="PF00860">
    <property type="entry name" value="Xan_ur_permease"/>
    <property type="match status" value="1"/>
</dbReference>
<evidence type="ECO:0000256" key="1">
    <source>
        <dbReference type="ARBA" id="ARBA00004651"/>
    </source>
</evidence>
<feature type="transmembrane region" description="Helical" evidence="8">
    <location>
        <begin position="285"/>
        <end position="306"/>
    </location>
</feature>
<feature type="transmembrane region" description="Helical" evidence="8">
    <location>
        <begin position="59"/>
        <end position="75"/>
    </location>
</feature>
<reference evidence="9 10" key="1">
    <citation type="submission" date="2020-04" db="EMBL/GenBank/DDBJ databases">
        <title>Complete genome of a Psychrophilic, Marine, Gas Vacuolate Bacterium Polaromonas vacuolata KCTC 22033T.</title>
        <authorList>
            <person name="Hwang K."/>
            <person name="Kim K.M."/>
        </authorList>
    </citation>
    <scope>NUCLEOTIDE SEQUENCE [LARGE SCALE GENOMIC DNA]</scope>
    <source>
        <strain evidence="9 10">KCTC 22033</strain>
    </source>
</reference>
<feature type="transmembrane region" description="Helical" evidence="8">
    <location>
        <begin position="82"/>
        <end position="100"/>
    </location>
</feature>
<keyword evidence="4" id="KW-1003">Cell membrane</keyword>
<dbReference type="EMBL" id="CP051461">
    <property type="protein sequence ID" value="QJC54782.1"/>
    <property type="molecule type" value="Genomic_DNA"/>
</dbReference>
<proteinExistence type="inferred from homology"/>
<dbReference type="AlphaFoldDB" id="A0A6H2H4I0"/>
<gene>
    <name evidence="9" type="primary">rutG</name>
    <name evidence="9" type="ORF">HC248_00044</name>
</gene>
<feature type="transmembrane region" description="Helical" evidence="8">
    <location>
        <begin position="349"/>
        <end position="372"/>
    </location>
</feature>
<evidence type="ECO:0000256" key="2">
    <source>
        <dbReference type="ARBA" id="ARBA00008821"/>
    </source>
</evidence>
<accession>A0A6H2H4I0</accession>
<keyword evidence="6 8" id="KW-1133">Transmembrane helix</keyword>
<feature type="transmembrane region" description="Helical" evidence="8">
    <location>
        <begin position="141"/>
        <end position="160"/>
    </location>
</feature>
<feature type="transmembrane region" description="Helical" evidence="8">
    <location>
        <begin position="405"/>
        <end position="424"/>
    </location>
</feature>
<keyword evidence="7 8" id="KW-0472">Membrane</keyword>